<comment type="caution">
    <text evidence="2">The sequence shown here is derived from an EMBL/GenBank/DDBJ whole genome shotgun (WGS) entry which is preliminary data.</text>
</comment>
<dbReference type="Proteomes" id="UP000317839">
    <property type="component" value="Unassembled WGS sequence"/>
</dbReference>
<keyword evidence="3" id="KW-1185">Reference proteome</keyword>
<dbReference type="OrthoDB" id="9812729at2"/>
<dbReference type="AlphaFoldDB" id="A0A545T5B7"/>
<dbReference type="InterPro" id="IPR036465">
    <property type="entry name" value="vWFA_dom_sf"/>
</dbReference>
<dbReference type="RefSeq" id="WP_142943739.1">
    <property type="nucleotide sequence ID" value="NZ_VIKR01000005.1"/>
</dbReference>
<dbReference type="InterPro" id="IPR002881">
    <property type="entry name" value="DUF58"/>
</dbReference>
<dbReference type="PANTHER" id="PTHR33608:SF7">
    <property type="entry name" value="DUF58 DOMAIN-CONTAINING PROTEIN"/>
    <property type="match status" value="1"/>
</dbReference>
<organism evidence="2 3">
    <name type="scientific">Aliikangiella marina</name>
    <dbReference type="NCBI Taxonomy" id="1712262"/>
    <lineage>
        <taxon>Bacteria</taxon>
        <taxon>Pseudomonadati</taxon>
        <taxon>Pseudomonadota</taxon>
        <taxon>Gammaproteobacteria</taxon>
        <taxon>Oceanospirillales</taxon>
        <taxon>Pleioneaceae</taxon>
        <taxon>Aliikangiella</taxon>
    </lineage>
</organism>
<dbReference type="PANTHER" id="PTHR33608">
    <property type="entry name" value="BLL2464 PROTEIN"/>
    <property type="match status" value="1"/>
</dbReference>
<gene>
    <name evidence="2" type="ORF">FLL45_19565</name>
</gene>
<feature type="domain" description="DUF58" evidence="1">
    <location>
        <begin position="45"/>
        <end position="258"/>
    </location>
</feature>
<evidence type="ECO:0000313" key="3">
    <source>
        <dbReference type="Proteomes" id="UP000317839"/>
    </source>
</evidence>
<protein>
    <submittedName>
        <fullName evidence="2">DUF58 domain-containing protein</fullName>
    </submittedName>
</protein>
<dbReference type="SUPFAM" id="SSF53300">
    <property type="entry name" value="vWA-like"/>
    <property type="match status" value="1"/>
</dbReference>
<dbReference type="EMBL" id="VIKR01000005">
    <property type="protein sequence ID" value="TQV72409.1"/>
    <property type="molecule type" value="Genomic_DNA"/>
</dbReference>
<evidence type="ECO:0000259" key="1">
    <source>
        <dbReference type="Pfam" id="PF01882"/>
    </source>
</evidence>
<reference evidence="2 3" key="1">
    <citation type="submission" date="2019-06" db="EMBL/GenBank/DDBJ databases">
        <title>Draft genome of Aliikangiella marina GYP-15.</title>
        <authorList>
            <person name="Wang G."/>
        </authorList>
    </citation>
    <scope>NUCLEOTIDE SEQUENCE [LARGE SCALE GENOMIC DNA]</scope>
    <source>
        <strain evidence="2 3">GYP-15</strain>
    </source>
</reference>
<dbReference type="Pfam" id="PF01882">
    <property type="entry name" value="DUF58"/>
    <property type="match status" value="1"/>
</dbReference>
<name>A0A545T5B7_9GAMM</name>
<dbReference type="Gene3D" id="3.40.50.410">
    <property type="entry name" value="von Willebrand factor, type A domain"/>
    <property type="match status" value="1"/>
</dbReference>
<accession>A0A545T5B7</accession>
<proteinExistence type="predicted"/>
<sequence length="300" mass="34891">MEKYIDPKTLARVKDMPLIAKTVAEGFLHGLHSSRQRGVGIEFNQYRAYEPGDELSRIDWKLFARSDRYFVREAERESEIQVWFLLDASESMKQMSLSNQASDWNKLEYAKHLIASLSYIAQKQGDLIGLIGMSKRHLSFLPAGNGERHWQKLLRELVRIESNESFPSLDLIRNYIERLQKPSLVFVLSDFYQREDEITRVIKKLGSGLSEVVALQMVCEDEMNFNYKGAVRFKDLETHEEVLVSAGAARDSYLKALDDYQKQLKDKLLKSQINCSSVNIDQPLDYACYEYLKQRQRVSW</sequence>
<evidence type="ECO:0000313" key="2">
    <source>
        <dbReference type="EMBL" id="TQV72409.1"/>
    </source>
</evidence>